<keyword evidence="2" id="KW-0813">Transport</keyword>
<evidence type="ECO:0000256" key="4">
    <source>
        <dbReference type="ARBA" id="ARBA00022741"/>
    </source>
</evidence>
<dbReference type="InterPro" id="IPR011527">
    <property type="entry name" value="ABC1_TM_dom"/>
</dbReference>
<dbReference type="CDD" id="cd18602">
    <property type="entry name" value="ABC_6TM_SUR1_D2_like"/>
    <property type="match status" value="1"/>
</dbReference>
<evidence type="ECO:0000256" key="3">
    <source>
        <dbReference type="ARBA" id="ARBA00022692"/>
    </source>
</evidence>
<keyword evidence="6 9" id="KW-1133">Transmembrane helix</keyword>
<dbReference type="FunFam" id="1.20.1560.10:FF:000010">
    <property type="entry name" value="Multidrug resistance-associated ABC transporter"/>
    <property type="match status" value="1"/>
</dbReference>
<sequence length="1091" mass="122991">MHTLRGQLRWTGEMSVAYVSQHPWLMNSTLKDNVVFGRRLLMRRYQRVLQACALTPDIEILPAGQRVAIARALYSNARTVILDAPFSALDVGVSTQVWEEGIRQLLLRRRRTVILATHLTHLTRQADKIIYLEGGRIVLQGSPAEVSKASPRLWQEWGAKEGVVAVGGESKGRLEGRTAMERWTLLRLVTRITIQRTSVCRDVRRESVEENKEENYGQHTLDSRLMRQYSVNRHVSHNALLPGDECEYLPALTPPLSRHSFHHTHSPKLQLFRIKSSAPAFGRKSSQFQRARLPRHAKSLPPQPRPLPRMRSSPAVVPQGNMLHRLFSNASIKTSKCPSTSGTDKWHLGRILSSSNNLGDDLEEDLELEEEVPLEEEVEDGRLMGEEDRERGRISKWNYMVYLKACGLGLGLSYLFCAFVGQGVSVGLDLWLKNWSGEARSWNTTELSNWQAFRDYQTQRDDDTVGRRRTFNIDPHVLHIRERYNAFIVETMHYYYRIYAILSVVSILFSLSTNLLGQFAAARGRKCLHQNMLENLIHCPIRFFDTTPAGRIMNRFTTDTAMIDKELARSLTHLLFFVLMVASAVLVNVAVTPYFLAAAVPICALYYGVQKFFRCSSRELKRLESLSRSPLYSHLSESVGGAVVIRAYGDQRRFTDVLLHRLDTHLTAFTLLHAGNRWLGICLDYIGGLIVFFATSASLLYSTVASHKLGPAMVGLAINYTLLVPVYLNWVVRFLADTEMCLNAVERVQHYASLPREEKTCRSTVNETVETLPHYRRRTSQMSHRSWRSRSSSESGSSRRSSGLPPGWPLEGKVEFRDVTLTHDPSLDPVLTGLNFTIKPGEKVGLCGRTGSGKSSLILSLYRLVEARHGTIQVDGTNIQHVPLSLLRGSISVIPQDTHLFCGTLRFNLDPLGQRPDDHLWKALEVAQLQSLVSEMPEGLETQVREGGSNFSAGQRQLFCVARAVLRRSSLLILDEATSALDTSTEKALHHALHTAFAHATHGISSLLEYPRVLVLENGKLVEDGNPRELAKNVGGAFAKLLANANDNTNEDESSKRKKKCKENENKTDRVENGGRIRLQEYKSQKKTVNI</sequence>
<feature type="region of interest" description="Disordered" evidence="8">
    <location>
        <begin position="773"/>
        <end position="809"/>
    </location>
</feature>
<evidence type="ECO:0000256" key="6">
    <source>
        <dbReference type="ARBA" id="ARBA00022989"/>
    </source>
</evidence>
<dbReference type="PROSITE" id="PS50929">
    <property type="entry name" value="ABC_TM1F"/>
    <property type="match status" value="1"/>
</dbReference>
<feature type="transmembrane region" description="Helical" evidence="9">
    <location>
        <begin position="593"/>
        <end position="609"/>
    </location>
</feature>
<evidence type="ECO:0000259" key="11">
    <source>
        <dbReference type="PROSITE" id="PS50929"/>
    </source>
</evidence>
<feature type="transmembrane region" description="Helical" evidence="9">
    <location>
        <begin position="713"/>
        <end position="732"/>
    </location>
</feature>
<feature type="domain" description="ABC transporter" evidence="10">
    <location>
        <begin position="814"/>
        <end position="1043"/>
    </location>
</feature>
<dbReference type="Gene3D" id="3.40.50.300">
    <property type="entry name" value="P-loop containing nucleotide triphosphate hydrolases"/>
    <property type="match status" value="2"/>
</dbReference>
<evidence type="ECO:0000256" key="8">
    <source>
        <dbReference type="SAM" id="MobiDB-lite"/>
    </source>
</evidence>
<evidence type="ECO:0000259" key="10">
    <source>
        <dbReference type="PROSITE" id="PS50893"/>
    </source>
</evidence>
<keyword evidence="5" id="KW-0067">ATP-binding</keyword>
<feature type="transmembrane region" description="Helical" evidence="9">
    <location>
        <begin position="494"/>
        <end position="516"/>
    </location>
</feature>
<evidence type="ECO:0000256" key="1">
    <source>
        <dbReference type="ARBA" id="ARBA00004141"/>
    </source>
</evidence>
<dbReference type="GO" id="GO:0016887">
    <property type="term" value="F:ATP hydrolysis activity"/>
    <property type="evidence" value="ECO:0007669"/>
    <property type="project" value="InterPro"/>
</dbReference>
<keyword evidence="3 9" id="KW-0812">Transmembrane</keyword>
<feature type="region of interest" description="Disordered" evidence="8">
    <location>
        <begin position="1045"/>
        <end position="1091"/>
    </location>
</feature>
<dbReference type="PROSITE" id="PS00211">
    <property type="entry name" value="ABC_TRANSPORTER_1"/>
    <property type="match status" value="1"/>
</dbReference>
<accession>A0A8J5TN04</accession>
<evidence type="ECO:0000313" key="13">
    <source>
        <dbReference type="Proteomes" id="UP000747542"/>
    </source>
</evidence>
<dbReference type="SUPFAM" id="SSF52540">
    <property type="entry name" value="P-loop containing nucleoside triphosphate hydrolases"/>
    <property type="match status" value="2"/>
</dbReference>
<organism evidence="12 13">
    <name type="scientific">Homarus americanus</name>
    <name type="common">American lobster</name>
    <dbReference type="NCBI Taxonomy" id="6706"/>
    <lineage>
        <taxon>Eukaryota</taxon>
        <taxon>Metazoa</taxon>
        <taxon>Ecdysozoa</taxon>
        <taxon>Arthropoda</taxon>
        <taxon>Crustacea</taxon>
        <taxon>Multicrustacea</taxon>
        <taxon>Malacostraca</taxon>
        <taxon>Eumalacostraca</taxon>
        <taxon>Eucarida</taxon>
        <taxon>Decapoda</taxon>
        <taxon>Pleocyemata</taxon>
        <taxon>Astacidea</taxon>
        <taxon>Nephropoidea</taxon>
        <taxon>Nephropidae</taxon>
        <taxon>Homarus</taxon>
    </lineage>
</organism>
<dbReference type="Pfam" id="PF00005">
    <property type="entry name" value="ABC_tran"/>
    <property type="match status" value="1"/>
</dbReference>
<keyword evidence="13" id="KW-1185">Reference proteome</keyword>
<dbReference type="InterPro" id="IPR027417">
    <property type="entry name" value="P-loop_NTPase"/>
</dbReference>
<evidence type="ECO:0000313" key="12">
    <source>
        <dbReference type="EMBL" id="KAG7177780.1"/>
    </source>
</evidence>
<comment type="subcellular location">
    <subcellularLocation>
        <location evidence="1">Membrane</location>
        <topology evidence="1">Multi-pass membrane protein</topology>
    </subcellularLocation>
</comment>
<dbReference type="AlphaFoldDB" id="A0A8J5TN04"/>
<comment type="caution">
    <text evidence="12">The sequence shown here is derived from an EMBL/GenBank/DDBJ whole genome shotgun (WGS) entry which is preliminary data.</text>
</comment>
<dbReference type="SUPFAM" id="SSF90123">
    <property type="entry name" value="ABC transporter transmembrane region"/>
    <property type="match status" value="1"/>
</dbReference>
<dbReference type="InterPro" id="IPR036640">
    <property type="entry name" value="ABC1_TM_sf"/>
</dbReference>
<dbReference type="InterPro" id="IPR003593">
    <property type="entry name" value="AAA+_ATPase"/>
</dbReference>
<feature type="compositionally biased region" description="Basic and acidic residues" evidence="8">
    <location>
        <begin position="1062"/>
        <end position="1084"/>
    </location>
</feature>
<dbReference type="GO" id="GO:0005524">
    <property type="term" value="F:ATP binding"/>
    <property type="evidence" value="ECO:0007669"/>
    <property type="project" value="UniProtKB-KW"/>
</dbReference>
<evidence type="ECO:0000256" key="9">
    <source>
        <dbReference type="SAM" id="Phobius"/>
    </source>
</evidence>
<feature type="region of interest" description="Disordered" evidence="8">
    <location>
        <begin position="281"/>
        <end position="313"/>
    </location>
</feature>
<proteinExistence type="predicted"/>
<dbReference type="GO" id="GO:0016020">
    <property type="term" value="C:membrane"/>
    <property type="evidence" value="ECO:0007669"/>
    <property type="project" value="UniProtKB-SubCell"/>
</dbReference>
<feature type="compositionally biased region" description="Low complexity" evidence="8">
    <location>
        <begin position="780"/>
        <end position="802"/>
    </location>
</feature>
<dbReference type="SMART" id="SM00382">
    <property type="entry name" value="AAA"/>
    <property type="match status" value="2"/>
</dbReference>
<keyword evidence="7 9" id="KW-0472">Membrane</keyword>
<gene>
    <name evidence="12" type="primary">Abcc3-L2</name>
    <name evidence="12" type="ORF">Hamer_G024604</name>
</gene>
<dbReference type="Gene3D" id="1.20.1560.10">
    <property type="entry name" value="ABC transporter type 1, transmembrane domain"/>
    <property type="match status" value="1"/>
</dbReference>
<evidence type="ECO:0000256" key="7">
    <source>
        <dbReference type="ARBA" id="ARBA00023136"/>
    </source>
</evidence>
<dbReference type="InterPro" id="IPR050173">
    <property type="entry name" value="ABC_transporter_C-like"/>
</dbReference>
<dbReference type="PANTHER" id="PTHR24223">
    <property type="entry name" value="ATP-BINDING CASSETTE SUB-FAMILY C"/>
    <property type="match status" value="1"/>
</dbReference>
<dbReference type="FunFam" id="3.40.50.300:FF:000838">
    <property type="entry name" value="ABC multidrug transporter (Eurofung)"/>
    <property type="match status" value="1"/>
</dbReference>
<dbReference type="Pfam" id="PF00664">
    <property type="entry name" value="ABC_membrane"/>
    <property type="match status" value="1"/>
</dbReference>
<dbReference type="GO" id="GO:0140359">
    <property type="term" value="F:ABC-type transporter activity"/>
    <property type="evidence" value="ECO:0007669"/>
    <property type="project" value="InterPro"/>
</dbReference>
<feature type="transmembrane region" description="Helical" evidence="9">
    <location>
        <begin position="678"/>
        <end position="701"/>
    </location>
</feature>
<evidence type="ECO:0000256" key="2">
    <source>
        <dbReference type="ARBA" id="ARBA00022448"/>
    </source>
</evidence>
<feature type="domain" description="ABC transmembrane type-1" evidence="11">
    <location>
        <begin position="415"/>
        <end position="740"/>
    </location>
</feature>
<dbReference type="InterPro" id="IPR003439">
    <property type="entry name" value="ABC_transporter-like_ATP-bd"/>
</dbReference>
<keyword evidence="4" id="KW-0547">Nucleotide-binding</keyword>
<dbReference type="PROSITE" id="PS50893">
    <property type="entry name" value="ABC_TRANSPORTER_2"/>
    <property type="match status" value="1"/>
</dbReference>
<reference evidence="12" key="1">
    <citation type="journal article" date="2021" name="Sci. Adv.">
        <title>The American lobster genome reveals insights on longevity, neural, and immune adaptations.</title>
        <authorList>
            <person name="Polinski J.M."/>
            <person name="Zimin A.V."/>
            <person name="Clark K.F."/>
            <person name="Kohn A.B."/>
            <person name="Sadowski N."/>
            <person name="Timp W."/>
            <person name="Ptitsyn A."/>
            <person name="Khanna P."/>
            <person name="Romanova D.Y."/>
            <person name="Williams P."/>
            <person name="Greenwood S.J."/>
            <person name="Moroz L.L."/>
            <person name="Walt D.R."/>
            <person name="Bodnar A.G."/>
        </authorList>
    </citation>
    <scope>NUCLEOTIDE SEQUENCE</scope>
    <source>
        <strain evidence="12">GMGI-L3</strain>
    </source>
</reference>
<evidence type="ECO:0000256" key="5">
    <source>
        <dbReference type="ARBA" id="ARBA00022840"/>
    </source>
</evidence>
<dbReference type="Proteomes" id="UP000747542">
    <property type="component" value="Unassembled WGS sequence"/>
</dbReference>
<dbReference type="EMBL" id="JAHLQT010001842">
    <property type="protein sequence ID" value="KAG7177780.1"/>
    <property type="molecule type" value="Genomic_DNA"/>
</dbReference>
<dbReference type="PANTHER" id="PTHR24223:SF461">
    <property type="entry name" value="ATP-BINDING CASSETTE SUB-FAMILY C MEMBER SUR"/>
    <property type="match status" value="1"/>
</dbReference>
<feature type="transmembrane region" description="Helical" evidence="9">
    <location>
        <begin position="399"/>
        <end position="421"/>
    </location>
</feature>
<protein>
    <submittedName>
        <fullName evidence="12">Canalicular multispecific organic anion transporter 2-like 2</fullName>
    </submittedName>
</protein>
<dbReference type="CDD" id="cd03244">
    <property type="entry name" value="ABCC_MRP_domain2"/>
    <property type="match status" value="1"/>
</dbReference>
<name>A0A8J5TN04_HOMAM</name>
<feature type="transmembrane region" description="Helical" evidence="9">
    <location>
        <begin position="571"/>
        <end position="587"/>
    </location>
</feature>
<dbReference type="InterPro" id="IPR017871">
    <property type="entry name" value="ABC_transporter-like_CS"/>
</dbReference>